<evidence type="ECO:0000256" key="1">
    <source>
        <dbReference type="SAM" id="MobiDB-lite"/>
    </source>
</evidence>
<name>A0A9W9D1U3_9PEZI</name>
<feature type="compositionally biased region" description="Polar residues" evidence="1">
    <location>
        <begin position="174"/>
        <end position="189"/>
    </location>
</feature>
<feature type="compositionally biased region" description="Low complexity" evidence="1">
    <location>
        <begin position="685"/>
        <end position="697"/>
    </location>
</feature>
<dbReference type="Proteomes" id="UP001140453">
    <property type="component" value="Unassembled WGS sequence"/>
</dbReference>
<dbReference type="EMBL" id="JAPEVB010000001">
    <property type="protein sequence ID" value="KAJ4397847.1"/>
    <property type="molecule type" value="Genomic_DNA"/>
</dbReference>
<feature type="region of interest" description="Disordered" evidence="1">
    <location>
        <begin position="634"/>
        <end position="706"/>
    </location>
</feature>
<feature type="region of interest" description="Disordered" evidence="1">
    <location>
        <begin position="536"/>
        <end position="579"/>
    </location>
</feature>
<feature type="compositionally biased region" description="Low complexity" evidence="1">
    <location>
        <begin position="660"/>
        <end position="674"/>
    </location>
</feature>
<organism evidence="2 3">
    <name type="scientific">Gnomoniopsis smithogilvyi</name>
    <dbReference type="NCBI Taxonomy" id="1191159"/>
    <lineage>
        <taxon>Eukaryota</taxon>
        <taxon>Fungi</taxon>
        <taxon>Dikarya</taxon>
        <taxon>Ascomycota</taxon>
        <taxon>Pezizomycotina</taxon>
        <taxon>Sordariomycetes</taxon>
        <taxon>Sordariomycetidae</taxon>
        <taxon>Diaporthales</taxon>
        <taxon>Gnomoniaceae</taxon>
        <taxon>Gnomoniopsis</taxon>
    </lineage>
</organism>
<proteinExistence type="predicted"/>
<feature type="compositionally biased region" description="Polar residues" evidence="1">
    <location>
        <begin position="473"/>
        <end position="485"/>
    </location>
</feature>
<evidence type="ECO:0000313" key="3">
    <source>
        <dbReference type="Proteomes" id="UP001140453"/>
    </source>
</evidence>
<feature type="compositionally biased region" description="Basic residues" evidence="1">
    <location>
        <begin position="235"/>
        <end position="256"/>
    </location>
</feature>
<feature type="compositionally biased region" description="Polar residues" evidence="1">
    <location>
        <begin position="675"/>
        <end position="684"/>
    </location>
</feature>
<accession>A0A9W9D1U3</accession>
<gene>
    <name evidence="2" type="ORF">N0V93_002084</name>
</gene>
<reference evidence="2" key="1">
    <citation type="submission" date="2022-10" db="EMBL/GenBank/DDBJ databases">
        <title>Tapping the CABI collections for fungal endophytes: first genome assemblies for Collariella, Neodidymelliopsis, Ascochyta clinopodiicola, Didymella pomorum, Didymosphaeria variabile, Neocosmospora piperis and Neocucurbitaria cava.</title>
        <authorList>
            <person name="Hill R."/>
        </authorList>
    </citation>
    <scope>NUCLEOTIDE SEQUENCE</scope>
    <source>
        <strain evidence="2">IMI 355082</strain>
    </source>
</reference>
<feature type="compositionally biased region" description="Polar residues" evidence="1">
    <location>
        <begin position="546"/>
        <end position="559"/>
    </location>
</feature>
<keyword evidence="3" id="KW-1185">Reference proteome</keyword>
<sequence>MASQSAASSSGGKVTLQSVLSDSAQRLATIQNGRLSLQQTLLRKVKDINQTVTDYWVSQAKSLPDSAEDAGLSMNAGKWLNEFAIQEATRAKAAAEKQQELWLQVEGMVKEAKDQDDKFWATWQQSLDQLGAANESAHHILSAQAAEASHQPHGKEHSTQATAKGSAPRRPTAFTATDTNSPSTKSSEPVSAWPSAIARLGPTKTAKKVDSDDTSYQPDVSTPSTPLPPAPSSLKARKIQKVVRHERKERVPRRIVAKSPAANNASPKTTRKPVKKRVLRQAARSPINPHPVTDPIPGQLYQAYYHSASAKERGWYMGTVLPWKSSDWAEQTMIDFSMRDMDLSSDWPDCCQPGYETKTMLVNGRLQEIRELRCIDRWSPGFEDDGPRVMDRKFLFLFFEDRPKRLGCLDIDPTQPLSLIQFKPTGGEPVPIDWVDARHLRMNTDDNKPVWGSCTAEKYRNKLDHVARIRQQARVSGSPMSSQRIESCPDTVPYPAAVASHQGSMRGDTEEQQWEAGVDSLTAVTEAPSSLLSETVSYAGPRGDKQQNPSITPLLSSSPAEVPSGQHPSHKKQGSFYPTNLNLSPIQTDIVETCEEPPTYIKRTTGKRSFSNDDEYDEGLGMDYDLMLKRSATQMSHPRTSIVGLPPSKLPRLDDYKVPGPSSSGSGFHTSSVSYTDANLSKPRSGSAASLPSSFSPTRGLMGPLS</sequence>
<dbReference type="AlphaFoldDB" id="A0A9W9D1U3"/>
<protein>
    <submittedName>
        <fullName evidence="2">Uncharacterized protein</fullName>
    </submittedName>
</protein>
<evidence type="ECO:0000313" key="2">
    <source>
        <dbReference type="EMBL" id="KAJ4397847.1"/>
    </source>
</evidence>
<feature type="region of interest" description="Disordered" evidence="1">
    <location>
        <begin position="144"/>
        <end position="293"/>
    </location>
</feature>
<feature type="region of interest" description="Disordered" evidence="1">
    <location>
        <begin position="472"/>
        <end position="514"/>
    </location>
</feature>
<feature type="compositionally biased region" description="Basic residues" evidence="1">
    <location>
        <begin position="269"/>
        <end position="279"/>
    </location>
</feature>
<dbReference type="OrthoDB" id="5234017at2759"/>
<comment type="caution">
    <text evidence="2">The sequence shown here is derived from an EMBL/GenBank/DDBJ whole genome shotgun (WGS) entry which is preliminary data.</text>
</comment>